<evidence type="ECO:0000313" key="1">
    <source>
        <dbReference type="EMBL" id="MFA9461256.1"/>
    </source>
</evidence>
<name>A0ABV4TYK5_9GAMM</name>
<reference evidence="1 2" key="1">
    <citation type="submission" date="2024-08" db="EMBL/GenBank/DDBJ databases">
        <title>Whole-genome sequencing of halo(alkali)philic microorganisms from hypersaline lakes.</title>
        <authorList>
            <person name="Sorokin D.Y."/>
            <person name="Merkel A.Y."/>
            <person name="Messina E."/>
            <person name="Yakimov M."/>
        </authorList>
    </citation>
    <scope>NUCLEOTIDE SEQUENCE [LARGE SCALE GENOMIC DNA]</scope>
    <source>
        <strain evidence="1 2">Cl-TMA</strain>
    </source>
</reference>
<dbReference type="PANTHER" id="PTHR36510:SF3">
    <property type="entry name" value="CONSERVED PROTEIN"/>
    <property type="match status" value="1"/>
</dbReference>
<dbReference type="InterPro" id="IPR050141">
    <property type="entry name" value="GCL_type2/YbdK_subfam"/>
</dbReference>
<proteinExistence type="predicted"/>
<dbReference type="Pfam" id="PF04107">
    <property type="entry name" value="GCS2"/>
    <property type="match status" value="1"/>
</dbReference>
<dbReference type="SUPFAM" id="SSF55931">
    <property type="entry name" value="Glutamine synthetase/guanido kinase"/>
    <property type="match status" value="1"/>
</dbReference>
<dbReference type="PIRSF" id="PIRSF012666">
    <property type="entry name" value="UCP012666"/>
    <property type="match status" value="1"/>
</dbReference>
<dbReference type="InterPro" id="IPR016602">
    <property type="entry name" value="UCP012666"/>
</dbReference>
<protein>
    <submittedName>
        <fullName evidence="1">Glutamate-cysteine ligase family protein</fullName>
    </submittedName>
</protein>
<keyword evidence="2" id="KW-1185">Reference proteome</keyword>
<gene>
    <name evidence="1" type="ORF">ACERLL_10500</name>
</gene>
<organism evidence="1 2">
    <name type="scientific">Thiohalorhabdus methylotrophus</name>
    <dbReference type="NCBI Taxonomy" id="3242694"/>
    <lineage>
        <taxon>Bacteria</taxon>
        <taxon>Pseudomonadati</taxon>
        <taxon>Pseudomonadota</taxon>
        <taxon>Gammaproteobacteria</taxon>
        <taxon>Thiohalorhabdales</taxon>
        <taxon>Thiohalorhabdaceae</taxon>
        <taxon>Thiohalorhabdus</taxon>
    </lineage>
</organism>
<dbReference type="InterPro" id="IPR014746">
    <property type="entry name" value="Gln_synth/guanido_kin_cat_dom"/>
</dbReference>
<dbReference type="InterPro" id="IPR006336">
    <property type="entry name" value="GCS2"/>
</dbReference>
<dbReference type="GO" id="GO:0016874">
    <property type="term" value="F:ligase activity"/>
    <property type="evidence" value="ECO:0007669"/>
    <property type="project" value="UniProtKB-KW"/>
</dbReference>
<dbReference type="Gene3D" id="3.30.590.20">
    <property type="match status" value="1"/>
</dbReference>
<comment type="caution">
    <text evidence="1">The sequence shown here is derived from an EMBL/GenBank/DDBJ whole genome shotgun (WGS) entry which is preliminary data.</text>
</comment>
<dbReference type="PANTHER" id="PTHR36510">
    <property type="entry name" value="GLUTAMATE--CYSTEINE LIGASE 2-RELATED"/>
    <property type="match status" value="1"/>
</dbReference>
<dbReference type="Proteomes" id="UP001575181">
    <property type="component" value="Unassembled WGS sequence"/>
</dbReference>
<keyword evidence="1" id="KW-0436">Ligase</keyword>
<dbReference type="RefSeq" id="WP_373656041.1">
    <property type="nucleotide sequence ID" value="NZ_JBGUAW010000006.1"/>
</dbReference>
<evidence type="ECO:0000313" key="2">
    <source>
        <dbReference type="Proteomes" id="UP001575181"/>
    </source>
</evidence>
<accession>A0ABV4TYK5</accession>
<dbReference type="EMBL" id="JBGUAW010000006">
    <property type="protein sequence ID" value="MFA9461256.1"/>
    <property type="molecule type" value="Genomic_DNA"/>
</dbReference>
<sequence length="477" mass="53362">MGEKVHGSHYRHCHFSRFQRHLREETAALARLFEEEGFSLRHGTAGFELEAWLVDAEGIPVPANEAFLAGMEGALVSPELSRFNFELNTIPHPLEAGALERFAEDLAGGWNRSRGVARTLGLDPVMIGILPTVTEDMLAPANMSRQDRFHALNEQLIRLRRGRPIQLDIRGAERLCTSHLDVMTEAATTSLQIHLQLDPRRAVRYYNAAQILAAPLVAVSANSPFLFGHRLWQETRIPLYEQTVAGGILGPPEEPRLQRVTFGDGYLRGSLMALFRENLERYPVLLPVTAESESASFFHLRLHNGTIWRWNRPLVGFDPDGTPHLRIEHRPVPAGPTVPDMVANAALFQGLMRQLAESEEPPEARLPFATARDNFYAAARSGLEARVTWLDGRTGPARTLLTETLLPQARQGLRALDCGPGETDRYLGILRDRVRTGQTGAFWQVAHAEAHGRHFGDLVAAYRERQESGRPVHDWPP</sequence>